<organism evidence="10 11">
    <name type="scientific">Pseudoneurospora amorphoporcata</name>
    <dbReference type="NCBI Taxonomy" id="241081"/>
    <lineage>
        <taxon>Eukaryota</taxon>
        <taxon>Fungi</taxon>
        <taxon>Dikarya</taxon>
        <taxon>Ascomycota</taxon>
        <taxon>Pezizomycotina</taxon>
        <taxon>Sordariomycetes</taxon>
        <taxon>Sordariomycetidae</taxon>
        <taxon>Sordariales</taxon>
        <taxon>Sordariaceae</taxon>
        <taxon>Pseudoneurospora</taxon>
    </lineage>
</organism>
<keyword evidence="5" id="KW-0186">Copper</keyword>
<dbReference type="GO" id="GO:0052716">
    <property type="term" value="F:hydroquinone:oxygen oxidoreductase activity"/>
    <property type="evidence" value="ECO:0007669"/>
    <property type="project" value="UniProtKB-EC"/>
</dbReference>
<comment type="catalytic activity">
    <reaction evidence="1">
        <text>4 hydroquinone + O2 = 4 benzosemiquinone + 2 H2O</text>
        <dbReference type="Rhea" id="RHEA:11276"/>
        <dbReference type="ChEBI" id="CHEBI:15377"/>
        <dbReference type="ChEBI" id="CHEBI:15379"/>
        <dbReference type="ChEBI" id="CHEBI:17594"/>
        <dbReference type="ChEBI" id="CHEBI:17977"/>
        <dbReference type="EC" id="1.10.3.2"/>
    </reaction>
</comment>
<evidence type="ECO:0000256" key="6">
    <source>
        <dbReference type="ARBA" id="ARBA00023180"/>
    </source>
</evidence>
<gene>
    <name evidence="10" type="ORF">QBC32DRAFT_386244</name>
</gene>
<comment type="cofactor">
    <cofactor evidence="2">
        <name>Cu cation</name>
        <dbReference type="ChEBI" id="CHEBI:23378"/>
    </cofactor>
</comment>
<dbReference type="Pfam" id="PF07732">
    <property type="entry name" value="Cu-oxidase_3"/>
    <property type="match status" value="1"/>
</dbReference>
<dbReference type="InterPro" id="IPR045087">
    <property type="entry name" value="Cu-oxidase_fam"/>
</dbReference>
<evidence type="ECO:0000259" key="8">
    <source>
        <dbReference type="Pfam" id="PF00394"/>
    </source>
</evidence>
<sequence length="279" mass="31288">MYVQPKRPDFVRQQVWDQEMGRATSGLPSLVIKMDILLFNPSPVRLPQDWPTDIEIDQYVRHTPKASYKARLVTLRITNMTNWVGPDGVVKPAMLINNTFLGPTIAADWGDYVQVNVYNDLQHNGYHSHYSNQYGNRVVGALIVNGPASANYDIDLGPYMIQDYYRQTADRFHYVAELVQNGPPPDSNTITFRGKSINPTGSGGSYDRLILTPGKKHLLRLINASVDNSFTISLVGHNFTVIATDFVPVTPVIRSKLFMAVGQRYDVIVEANHAVGRLL</sequence>
<dbReference type="Pfam" id="PF00394">
    <property type="entry name" value="Cu-oxidase"/>
    <property type="match status" value="1"/>
</dbReference>
<feature type="domain" description="Plastocyanin-like" evidence="8">
    <location>
        <begin position="159"/>
        <end position="276"/>
    </location>
</feature>
<evidence type="ECO:0000313" key="11">
    <source>
        <dbReference type="Proteomes" id="UP001303222"/>
    </source>
</evidence>
<keyword evidence="11" id="KW-1185">Reference proteome</keyword>
<keyword evidence="6" id="KW-0325">Glycoprotein</keyword>
<dbReference type="GO" id="GO:0046274">
    <property type="term" value="P:lignin catabolic process"/>
    <property type="evidence" value="ECO:0007669"/>
    <property type="project" value="UniProtKB-KW"/>
</dbReference>
<evidence type="ECO:0000259" key="9">
    <source>
        <dbReference type="Pfam" id="PF07732"/>
    </source>
</evidence>
<evidence type="ECO:0000256" key="3">
    <source>
        <dbReference type="ARBA" id="ARBA00010609"/>
    </source>
</evidence>
<dbReference type="Proteomes" id="UP001303222">
    <property type="component" value="Unassembled WGS sequence"/>
</dbReference>
<proteinExistence type="inferred from homology"/>
<dbReference type="InterPro" id="IPR001117">
    <property type="entry name" value="Cu-oxidase_2nd"/>
</dbReference>
<accession>A0AAN6P1I8</accession>
<evidence type="ECO:0000256" key="7">
    <source>
        <dbReference type="ARBA" id="ARBA00023185"/>
    </source>
</evidence>
<comment type="similarity">
    <text evidence="3">Belongs to the multicopper oxidase family.</text>
</comment>
<dbReference type="InterPro" id="IPR011707">
    <property type="entry name" value="Cu-oxidase-like_N"/>
</dbReference>
<evidence type="ECO:0000256" key="1">
    <source>
        <dbReference type="ARBA" id="ARBA00000349"/>
    </source>
</evidence>
<dbReference type="EMBL" id="MU859098">
    <property type="protein sequence ID" value="KAK3953862.1"/>
    <property type="molecule type" value="Genomic_DNA"/>
</dbReference>
<dbReference type="PANTHER" id="PTHR11709:SF87">
    <property type="entry name" value="LACCASE"/>
    <property type="match status" value="1"/>
</dbReference>
<dbReference type="AlphaFoldDB" id="A0AAN6P1I8"/>
<reference evidence="10" key="2">
    <citation type="submission" date="2023-06" db="EMBL/GenBank/DDBJ databases">
        <authorList>
            <consortium name="Lawrence Berkeley National Laboratory"/>
            <person name="Mondo S.J."/>
            <person name="Hensen N."/>
            <person name="Bonometti L."/>
            <person name="Westerberg I."/>
            <person name="Brannstrom I.O."/>
            <person name="Guillou S."/>
            <person name="Cros-Aarteil S."/>
            <person name="Calhoun S."/>
            <person name="Haridas S."/>
            <person name="Kuo A."/>
            <person name="Pangilinan J."/>
            <person name="Riley R."/>
            <person name="Labutti K."/>
            <person name="Andreopoulos B."/>
            <person name="Lipzen A."/>
            <person name="Chen C."/>
            <person name="Yanf M."/>
            <person name="Daum C."/>
            <person name="Ng V."/>
            <person name="Clum A."/>
            <person name="Steindorff A."/>
            <person name="Ohm R."/>
            <person name="Martin F."/>
            <person name="Silar P."/>
            <person name="Natvig D."/>
            <person name="Lalanne C."/>
            <person name="Gautier V."/>
            <person name="Ament-Velasquez S.L."/>
            <person name="Kruys A."/>
            <person name="Hutchinson M.I."/>
            <person name="Powell A.J."/>
            <person name="Barry K."/>
            <person name="Miller A.N."/>
            <person name="Grigoriev I.V."/>
            <person name="Debuchy R."/>
            <person name="Gladieux P."/>
            <person name="Thoren M.H."/>
            <person name="Johannesson H."/>
        </authorList>
    </citation>
    <scope>NUCLEOTIDE SEQUENCE</scope>
    <source>
        <strain evidence="10">CBS 626.80</strain>
    </source>
</reference>
<dbReference type="PANTHER" id="PTHR11709">
    <property type="entry name" value="MULTI-COPPER OXIDASE"/>
    <property type="match status" value="1"/>
</dbReference>
<dbReference type="GO" id="GO:0005507">
    <property type="term" value="F:copper ion binding"/>
    <property type="evidence" value="ECO:0007669"/>
    <property type="project" value="InterPro"/>
</dbReference>
<keyword evidence="7" id="KW-0439">Lignin degradation</keyword>
<evidence type="ECO:0000256" key="4">
    <source>
        <dbReference type="ARBA" id="ARBA00012297"/>
    </source>
</evidence>
<dbReference type="InterPro" id="IPR008972">
    <property type="entry name" value="Cupredoxin"/>
</dbReference>
<dbReference type="SUPFAM" id="SSF49503">
    <property type="entry name" value="Cupredoxins"/>
    <property type="match status" value="2"/>
</dbReference>
<evidence type="ECO:0000256" key="5">
    <source>
        <dbReference type="ARBA" id="ARBA00023008"/>
    </source>
</evidence>
<protein>
    <recommendedName>
        <fullName evidence="4">laccase</fullName>
        <ecNumber evidence="4">1.10.3.2</ecNumber>
    </recommendedName>
</protein>
<reference evidence="10" key="1">
    <citation type="journal article" date="2023" name="Mol. Phylogenet. Evol.">
        <title>Genome-scale phylogeny and comparative genomics of the fungal order Sordariales.</title>
        <authorList>
            <person name="Hensen N."/>
            <person name="Bonometti L."/>
            <person name="Westerberg I."/>
            <person name="Brannstrom I.O."/>
            <person name="Guillou S."/>
            <person name="Cros-Aarteil S."/>
            <person name="Calhoun S."/>
            <person name="Haridas S."/>
            <person name="Kuo A."/>
            <person name="Mondo S."/>
            <person name="Pangilinan J."/>
            <person name="Riley R."/>
            <person name="LaButti K."/>
            <person name="Andreopoulos B."/>
            <person name="Lipzen A."/>
            <person name="Chen C."/>
            <person name="Yan M."/>
            <person name="Daum C."/>
            <person name="Ng V."/>
            <person name="Clum A."/>
            <person name="Steindorff A."/>
            <person name="Ohm R.A."/>
            <person name="Martin F."/>
            <person name="Silar P."/>
            <person name="Natvig D.O."/>
            <person name="Lalanne C."/>
            <person name="Gautier V."/>
            <person name="Ament-Velasquez S.L."/>
            <person name="Kruys A."/>
            <person name="Hutchinson M.I."/>
            <person name="Powell A.J."/>
            <person name="Barry K."/>
            <person name="Miller A.N."/>
            <person name="Grigoriev I.V."/>
            <person name="Debuchy R."/>
            <person name="Gladieux P."/>
            <person name="Hiltunen Thoren M."/>
            <person name="Johannesson H."/>
        </authorList>
    </citation>
    <scope>NUCLEOTIDE SEQUENCE</scope>
    <source>
        <strain evidence="10">CBS 626.80</strain>
    </source>
</reference>
<feature type="domain" description="Plastocyanin-like" evidence="9">
    <location>
        <begin position="84"/>
        <end position="124"/>
    </location>
</feature>
<evidence type="ECO:0000256" key="2">
    <source>
        <dbReference type="ARBA" id="ARBA00001935"/>
    </source>
</evidence>
<evidence type="ECO:0000313" key="10">
    <source>
        <dbReference type="EMBL" id="KAK3953862.1"/>
    </source>
</evidence>
<dbReference type="Gene3D" id="2.60.40.420">
    <property type="entry name" value="Cupredoxins - blue copper proteins"/>
    <property type="match status" value="2"/>
</dbReference>
<comment type="caution">
    <text evidence="10">The sequence shown here is derived from an EMBL/GenBank/DDBJ whole genome shotgun (WGS) entry which is preliminary data.</text>
</comment>
<name>A0AAN6P1I8_9PEZI</name>
<dbReference type="EC" id="1.10.3.2" evidence="4"/>